<dbReference type="EMBL" id="AP025292">
    <property type="protein sequence ID" value="BDC99810.1"/>
    <property type="molecule type" value="Genomic_DNA"/>
</dbReference>
<dbReference type="Proteomes" id="UP001354989">
    <property type="component" value="Chromosome"/>
</dbReference>
<keyword evidence="3" id="KW-1185">Reference proteome</keyword>
<feature type="domain" description="SprT-like" evidence="1">
    <location>
        <begin position="41"/>
        <end position="106"/>
    </location>
</feature>
<evidence type="ECO:0000259" key="1">
    <source>
        <dbReference type="Pfam" id="PF10263"/>
    </source>
</evidence>
<evidence type="ECO:0000313" key="3">
    <source>
        <dbReference type="Proteomes" id="UP001354989"/>
    </source>
</evidence>
<accession>A0ABM7VFR7</accession>
<reference evidence="2 3" key="1">
    <citation type="submission" date="2021-12" db="EMBL/GenBank/DDBJ databases">
        <title>Genome sequencing of bacteria with rrn-lacking chromosome and rrn-plasmid.</title>
        <authorList>
            <person name="Anda M."/>
            <person name="Iwasaki W."/>
        </authorList>
    </citation>
    <scope>NUCLEOTIDE SEQUENCE [LARGE SCALE GENOMIC DNA]</scope>
    <source>
        <strain evidence="2 3">NBRC 101262</strain>
    </source>
</reference>
<name>A0ABM7VFR7_9BACT</name>
<proteinExistence type="predicted"/>
<dbReference type="Pfam" id="PF10263">
    <property type="entry name" value="SprT-like"/>
    <property type="match status" value="1"/>
</dbReference>
<protein>
    <recommendedName>
        <fullName evidence="1">SprT-like domain-containing protein</fullName>
    </recommendedName>
</protein>
<dbReference type="RefSeq" id="WP_338397014.1">
    <property type="nucleotide sequence ID" value="NZ_AP025292.1"/>
</dbReference>
<sequence length="289" mass="33567">MNAKEIENHLRPMLPPASAGLVADLWKKDPFSIKITRNRLSKFGDFSYKPAQGAMISLNSTLEPMQFLLTLIHEIAHWHCFRKYGSKRKKIAPHGMEWKRTFQQLMVPFLNHDHFSETALPLVKNYMENPKASSAQNAPLFKALNPHQSSPENMKEVGLFEVGQLTIGDYFIYRKHAYRLDRHLDKNTLAHRVTDQRNYKFNKGAFVQHIKEEKQREAFELLDQQAKNLQAEASADRITVGEIPIGSDFRYQKIRYRKLKDNRTRSVVQQVGTSNHFTFPMEAEVEKIA</sequence>
<dbReference type="InterPro" id="IPR006640">
    <property type="entry name" value="SprT-like_domain"/>
</dbReference>
<evidence type="ECO:0000313" key="2">
    <source>
        <dbReference type="EMBL" id="BDC99810.1"/>
    </source>
</evidence>
<organism evidence="2 3">
    <name type="scientific">Persicobacter psychrovividus</name>
    <dbReference type="NCBI Taxonomy" id="387638"/>
    <lineage>
        <taxon>Bacteria</taxon>
        <taxon>Pseudomonadati</taxon>
        <taxon>Bacteroidota</taxon>
        <taxon>Cytophagia</taxon>
        <taxon>Cytophagales</taxon>
        <taxon>Persicobacteraceae</taxon>
        <taxon>Persicobacter</taxon>
    </lineage>
</organism>
<gene>
    <name evidence="2" type="ORF">PEPS_20910</name>
</gene>